<dbReference type="PANTHER" id="PTHR31040:SF1">
    <property type="entry name" value="NURIM"/>
    <property type="match status" value="1"/>
</dbReference>
<protein>
    <recommendedName>
        <fullName evidence="9">Methanethiol S-methyltransferase</fullName>
    </recommendedName>
</protein>
<keyword evidence="3 6" id="KW-0812">Transmembrane</keyword>
<dbReference type="Gene3D" id="1.20.120.1630">
    <property type="match status" value="1"/>
</dbReference>
<comment type="subcellular location">
    <subcellularLocation>
        <location evidence="1">Membrane</location>
        <topology evidence="1">Multi-pass membrane protein</topology>
    </subcellularLocation>
</comment>
<keyword evidence="8" id="KW-1185">Reference proteome</keyword>
<keyword evidence="5 6" id="KW-0472">Membrane</keyword>
<accession>A0AB33YZK3</accession>
<evidence type="ECO:0000256" key="3">
    <source>
        <dbReference type="ARBA" id="ARBA00022692"/>
    </source>
</evidence>
<proteinExistence type="inferred from homology"/>
<evidence type="ECO:0000313" key="8">
    <source>
        <dbReference type="Proteomes" id="UP000015462"/>
    </source>
</evidence>
<evidence type="ECO:0000256" key="4">
    <source>
        <dbReference type="ARBA" id="ARBA00022989"/>
    </source>
</evidence>
<dbReference type="EMBL" id="ASHL01000009">
    <property type="protein sequence ID" value="EPD12539.1"/>
    <property type="molecule type" value="Genomic_DNA"/>
</dbReference>
<gene>
    <name evidence="7" type="ORF">L196_09584</name>
</gene>
<dbReference type="GO" id="GO:0016020">
    <property type="term" value="C:membrane"/>
    <property type="evidence" value="ECO:0007669"/>
    <property type="project" value="UniProtKB-SubCell"/>
</dbReference>
<keyword evidence="4 6" id="KW-1133">Transmembrane helix</keyword>
<evidence type="ECO:0000256" key="1">
    <source>
        <dbReference type="ARBA" id="ARBA00004141"/>
    </source>
</evidence>
<dbReference type="PANTHER" id="PTHR31040">
    <property type="entry name" value="NURIM"/>
    <property type="match status" value="1"/>
</dbReference>
<dbReference type="AlphaFoldDB" id="A0AB33YZK3"/>
<organism evidence="7 8">
    <name type="scientific">Cycloclasticus pugetii</name>
    <dbReference type="NCBI Taxonomy" id="34068"/>
    <lineage>
        <taxon>Bacteria</taxon>
        <taxon>Pseudomonadati</taxon>
        <taxon>Pseudomonadota</taxon>
        <taxon>Gammaproteobacteria</taxon>
        <taxon>Thiotrichales</taxon>
        <taxon>Piscirickettsiaceae</taxon>
        <taxon>Cycloclasticus</taxon>
    </lineage>
</organism>
<feature type="transmembrane region" description="Helical" evidence="6">
    <location>
        <begin position="86"/>
        <end position="105"/>
    </location>
</feature>
<feature type="transmembrane region" description="Helical" evidence="6">
    <location>
        <begin position="7"/>
        <end position="31"/>
    </location>
</feature>
<comment type="similarity">
    <text evidence="2">Belongs to the nurim family.</text>
</comment>
<feature type="transmembrane region" description="Helical" evidence="6">
    <location>
        <begin position="43"/>
        <end position="65"/>
    </location>
</feature>
<feature type="transmembrane region" description="Helical" evidence="6">
    <location>
        <begin position="117"/>
        <end position="138"/>
    </location>
</feature>
<dbReference type="RefSeq" id="WP_016390811.1">
    <property type="nucleotide sequence ID" value="NZ_JBLHXE010000002.1"/>
</dbReference>
<sequence>MRSWVMLYGVASYALFCAVFVYFIGFVGGLGVSKSLATQSTEYSPYALVVNIGLLLIWGVQHSVMARGWFKDMISSMVPHQVERSTYVLASSLVLAMLMICWQPMNGIVWQITNKAAITLVWSVFALGWVVALLSTFLTNHFDLFGLRQTWLFFVNKTYTQVKFKERLFYQWVRHPMMLGLLVVFWSLPTMTIGNIVFSIGMSAYIFIGIYYEEKDLARTLGRSYTDYQQRTARILPTIY</sequence>
<comment type="caution">
    <text evidence="7">The sequence shown here is derived from an EMBL/GenBank/DDBJ whole genome shotgun (WGS) entry which is preliminary data.</text>
</comment>
<reference evidence="7 8" key="1">
    <citation type="journal article" date="2013" name="Genome Announc.">
        <title>Genome Sequence of the Pyrene- and Fluoranthene-Degrading Bacterium Cycloclasticus sp. Strain PY97M.</title>
        <authorList>
            <person name="Cui Z."/>
            <person name="Xu G."/>
            <person name="Li Q."/>
            <person name="Gao W."/>
            <person name="Zheng L."/>
        </authorList>
    </citation>
    <scope>NUCLEOTIDE SEQUENCE [LARGE SCALE GENOMIC DNA]</scope>
    <source>
        <strain evidence="7 8">PY97M</strain>
    </source>
</reference>
<evidence type="ECO:0000313" key="7">
    <source>
        <dbReference type="EMBL" id="EPD12539.1"/>
    </source>
</evidence>
<evidence type="ECO:0008006" key="9">
    <source>
        <dbReference type="Google" id="ProtNLM"/>
    </source>
</evidence>
<evidence type="ECO:0000256" key="5">
    <source>
        <dbReference type="ARBA" id="ARBA00023136"/>
    </source>
</evidence>
<dbReference type="Proteomes" id="UP000015462">
    <property type="component" value="Unassembled WGS sequence"/>
</dbReference>
<dbReference type="InterPro" id="IPR033580">
    <property type="entry name" value="Nurim-like"/>
</dbReference>
<name>A0AB33YZK3_9GAMM</name>
<evidence type="ECO:0000256" key="2">
    <source>
        <dbReference type="ARBA" id="ARBA00010631"/>
    </source>
</evidence>
<evidence type="ECO:0000256" key="6">
    <source>
        <dbReference type="SAM" id="Phobius"/>
    </source>
</evidence>